<protein>
    <submittedName>
        <fullName evidence="3">Uncharacterized protein</fullName>
    </submittedName>
</protein>
<comment type="caution">
    <text evidence="3">The sequence shown here is derived from an EMBL/GenBank/DDBJ whole genome shotgun (WGS) entry which is preliminary data.</text>
</comment>
<keyword evidence="4" id="KW-1185">Reference proteome</keyword>
<dbReference type="EMBL" id="JALJOR010000002">
    <property type="protein sequence ID" value="KAK9824437.1"/>
    <property type="molecule type" value="Genomic_DNA"/>
</dbReference>
<organism evidence="3 4">
    <name type="scientific">[Myrmecia] bisecta</name>
    <dbReference type="NCBI Taxonomy" id="41462"/>
    <lineage>
        <taxon>Eukaryota</taxon>
        <taxon>Viridiplantae</taxon>
        <taxon>Chlorophyta</taxon>
        <taxon>core chlorophytes</taxon>
        <taxon>Trebouxiophyceae</taxon>
        <taxon>Trebouxiales</taxon>
        <taxon>Trebouxiaceae</taxon>
        <taxon>Myrmecia</taxon>
    </lineage>
</organism>
<keyword evidence="1" id="KW-0175">Coiled coil</keyword>
<proteinExistence type="predicted"/>
<dbReference type="AlphaFoldDB" id="A0AAW1QSL8"/>
<evidence type="ECO:0000313" key="4">
    <source>
        <dbReference type="Proteomes" id="UP001489004"/>
    </source>
</evidence>
<dbReference type="Proteomes" id="UP001489004">
    <property type="component" value="Unassembled WGS sequence"/>
</dbReference>
<evidence type="ECO:0000256" key="2">
    <source>
        <dbReference type="SAM" id="MobiDB-lite"/>
    </source>
</evidence>
<evidence type="ECO:0000256" key="1">
    <source>
        <dbReference type="SAM" id="Coils"/>
    </source>
</evidence>
<feature type="coiled-coil region" evidence="1">
    <location>
        <begin position="104"/>
        <end position="131"/>
    </location>
</feature>
<sequence>MEPYLDALADMTGHWTADLVAWEGEQAGLSLGTSSSGASAVSEQGWLSGGQTTATDTRKRGKGRTTEQWVLNKLHQKNSRLRKKEHVLKLEPAANQLAEKVVQLDAVAAEAAALASQNEALEAALESTEAEVAAWGWVILGMGCAYNDISDADLELNQQVKQHCEDTLAACCRAFRMEDHDLKGLAKASCEASSSQGMADLQSSKKPEKWLRVAGELNFTQAQRRRLLERRRNTLRKFDRLYAQRQALNARILRLLLARPELEAPAGDDKATLLAAIQALEDKLDQEQRYYAEEGYVLWTQVLTPIQAACLHLKAFPDHCDLFALTAGVLHHHPEDAAWAND</sequence>
<feature type="region of interest" description="Disordered" evidence="2">
    <location>
        <begin position="40"/>
        <end position="64"/>
    </location>
</feature>
<evidence type="ECO:0000313" key="3">
    <source>
        <dbReference type="EMBL" id="KAK9824437.1"/>
    </source>
</evidence>
<reference evidence="3 4" key="1">
    <citation type="journal article" date="2024" name="Nat. Commun.">
        <title>Phylogenomics reveals the evolutionary origins of lichenization in chlorophyte algae.</title>
        <authorList>
            <person name="Puginier C."/>
            <person name="Libourel C."/>
            <person name="Otte J."/>
            <person name="Skaloud P."/>
            <person name="Haon M."/>
            <person name="Grisel S."/>
            <person name="Petersen M."/>
            <person name="Berrin J.G."/>
            <person name="Delaux P.M."/>
            <person name="Dal Grande F."/>
            <person name="Keller J."/>
        </authorList>
    </citation>
    <scope>NUCLEOTIDE SEQUENCE [LARGE SCALE GENOMIC DNA]</scope>
    <source>
        <strain evidence="3 4">SAG 2043</strain>
    </source>
</reference>
<accession>A0AAW1QSL8</accession>
<name>A0AAW1QSL8_9CHLO</name>
<gene>
    <name evidence="3" type="ORF">WJX72_010251</name>
</gene>